<evidence type="ECO:0000259" key="1">
    <source>
        <dbReference type="Pfam" id="PF13091"/>
    </source>
</evidence>
<evidence type="ECO:0000313" key="5">
    <source>
        <dbReference type="Proteomes" id="UP000842385"/>
    </source>
</evidence>
<dbReference type="EMBL" id="DABFUC010000009">
    <property type="protein sequence ID" value="HAI8958140.1"/>
    <property type="molecule type" value="Genomic_DNA"/>
</dbReference>
<dbReference type="SUPFAM" id="SSF56024">
    <property type="entry name" value="Phospholipase D/nuclease"/>
    <property type="match status" value="1"/>
</dbReference>
<feature type="domain" description="Phospholipase D-like" evidence="1">
    <location>
        <begin position="71"/>
        <end position="163"/>
    </location>
</feature>
<dbReference type="Proteomes" id="UP000842385">
    <property type="component" value="Unassembled WGS sequence"/>
</dbReference>
<evidence type="ECO:0000313" key="2">
    <source>
        <dbReference type="EMBL" id="EFI0211611.1"/>
    </source>
</evidence>
<dbReference type="AlphaFoldDB" id="A0A0H0J0Y8"/>
<evidence type="ECO:0000313" key="3">
    <source>
        <dbReference type="EMBL" id="HAI8958140.1"/>
    </source>
</evidence>
<dbReference type="Proteomes" id="UP000521994">
    <property type="component" value="Unassembled WGS sequence"/>
</dbReference>
<reference evidence="3 5" key="1">
    <citation type="journal article" date="2018" name="Genome Biol.">
        <title>SKESA: strategic k-mer extension for scrupulous assemblies.</title>
        <authorList>
            <person name="Souvorov A."/>
            <person name="Agarwala R."/>
            <person name="Lipman D.J."/>
        </authorList>
    </citation>
    <scope>NUCLEOTIDE SEQUENCE [LARGE SCALE GENOMIC DNA]</scope>
    <source>
        <strain evidence="3 5">TW14994</strain>
    </source>
</reference>
<dbReference type="Gene3D" id="3.30.870.10">
    <property type="entry name" value="Endonuclease Chain A"/>
    <property type="match status" value="1"/>
</dbReference>
<dbReference type="Pfam" id="PF13091">
    <property type="entry name" value="PLDc_2"/>
    <property type="match status" value="1"/>
</dbReference>
<name>A0A0H0J0Y8_ECOLX</name>
<sequence length="180" mass="20200">MNTRRIFKSRTSRQSEVLDVLSSLLVAEIAQPSAELWIVSPWITDLDLLDNRTGRFDYLEPAWGQRQVQTSELLARAVANGGTLKVMTNETQHNARFIRQLTERVANYGMLDNLYIGQKEVLHTKGFLGDHFFLSGSMNLTIGGIVINDEQINLTTDKTAIVQALLAFNDFYQPAQGGVQ</sequence>
<dbReference type="RefSeq" id="WP_001097549.1">
    <property type="nucleotide sequence ID" value="NZ_AP026907.1"/>
</dbReference>
<evidence type="ECO:0000313" key="4">
    <source>
        <dbReference type="Proteomes" id="UP000521994"/>
    </source>
</evidence>
<protein>
    <submittedName>
        <fullName evidence="2">PLD-like domain protein</fullName>
    </submittedName>
</protein>
<dbReference type="InterPro" id="IPR025202">
    <property type="entry name" value="PLD-like_dom"/>
</dbReference>
<proteinExistence type="predicted"/>
<dbReference type="NCBIfam" id="NF041068">
    <property type="entry name" value="DpdK"/>
    <property type="match status" value="1"/>
</dbReference>
<reference evidence="3" key="3">
    <citation type="submission" date="2020-04" db="EMBL/GenBank/DDBJ databases">
        <authorList>
            <consortium name="NCBI Pathogen Detection Project"/>
        </authorList>
    </citation>
    <scope>NUCLEOTIDE SEQUENCE</scope>
    <source>
        <strain evidence="3">TW14994</strain>
    </source>
</reference>
<dbReference type="EMBL" id="AASXRC010000003">
    <property type="protein sequence ID" value="EFI0211611.1"/>
    <property type="molecule type" value="Genomic_DNA"/>
</dbReference>
<gene>
    <name evidence="2" type="ORF">BG944_000710</name>
    <name evidence="3" type="ORF">HKA49_002289</name>
</gene>
<organism evidence="2 4">
    <name type="scientific">Escherichia coli</name>
    <dbReference type="NCBI Taxonomy" id="562"/>
    <lineage>
        <taxon>Bacteria</taxon>
        <taxon>Pseudomonadati</taxon>
        <taxon>Pseudomonadota</taxon>
        <taxon>Gammaproteobacteria</taxon>
        <taxon>Enterobacterales</taxon>
        <taxon>Enterobacteriaceae</taxon>
        <taxon>Escherichia</taxon>
    </lineage>
</organism>
<comment type="caution">
    <text evidence="2">The sequence shown here is derived from an EMBL/GenBank/DDBJ whole genome shotgun (WGS) entry which is preliminary data.</text>
</comment>
<reference evidence="2 4" key="2">
    <citation type="submission" date="2020-02" db="EMBL/GenBank/DDBJ databases">
        <authorList>
            <consortium name="PulseNet: The National Subtyping Network for Foodborne Disease Surveillance"/>
            <person name="Tarr C.L."/>
            <person name="Trees E."/>
            <person name="Katz L.S."/>
            <person name="Carleton-Romer H.A."/>
            <person name="Stroika S."/>
            <person name="Kucerova Z."/>
            <person name="Roache K.F."/>
            <person name="Sabol A.L."/>
            <person name="Besser J."/>
            <person name="Gerner-Smidt P."/>
        </authorList>
    </citation>
    <scope>NUCLEOTIDE SEQUENCE [LARGE SCALE GENOMIC DNA]</scope>
    <source>
        <strain evidence="2 4">2014C-3796</strain>
    </source>
</reference>
<accession>A0A0H0J0Y8</accession>